<reference evidence="1 2" key="1">
    <citation type="journal article" date="2016" name="Sci. Rep.">
        <title>The Dendrobium catenatum Lindl. genome sequence provides insights into polysaccharide synthase, floral development and adaptive evolution.</title>
        <authorList>
            <person name="Zhang G.Q."/>
            <person name="Xu Q."/>
            <person name="Bian C."/>
            <person name="Tsai W.C."/>
            <person name="Yeh C.M."/>
            <person name="Liu K.W."/>
            <person name="Yoshida K."/>
            <person name="Zhang L.S."/>
            <person name="Chang S.B."/>
            <person name="Chen F."/>
            <person name="Shi Y."/>
            <person name="Su Y.Y."/>
            <person name="Zhang Y.Q."/>
            <person name="Chen L.J."/>
            <person name="Yin Y."/>
            <person name="Lin M."/>
            <person name="Huang H."/>
            <person name="Deng H."/>
            <person name="Wang Z.W."/>
            <person name="Zhu S.L."/>
            <person name="Zhao X."/>
            <person name="Deng C."/>
            <person name="Niu S.C."/>
            <person name="Huang J."/>
            <person name="Wang M."/>
            <person name="Liu G.H."/>
            <person name="Yang H.J."/>
            <person name="Xiao X.J."/>
            <person name="Hsiao Y.Y."/>
            <person name="Wu W.L."/>
            <person name="Chen Y.Y."/>
            <person name="Mitsuda N."/>
            <person name="Ohme-Takagi M."/>
            <person name="Luo Y.B."/>
            <person name="Van de Peer Y."/>
            <person name="Liu Z.J."/>
        </authorList>
    </citation>
    <scope>NUCLEOTIDE SEQUENCE [LARGE SCALE GENOMIC DNA]</scope>
    <source>
        <tissue evidence="1">The whole plant</tissue>
    </source>
</reference>
<evidence type="ECO:0000313" key="2">
    <source>
        <dbReference type="Proteomes" id="UP000233837"/>
    </source>
</evidence>
<reference evidence="1 2" key="2">
    <citation type="journal article" date="2017" name="Nature">
        <title>The Apostasia genome and the evolution of orchids.</title>
        <authorList>
            <person name="Zhang G.Q."/>
            <person name="Liu K.W."/>
            <person name="Li Z."/>
            <person name="Lohaus R."/>
            <person name="Hsiao Y.Y."/>
            <person name="Niu S.C."/>
            <person name="Wang J.Y."/>
            <person name="Lin Y.C."/>
            <person name="Xu Q."/>
            <person name="Chen L.J."/>
            <person name="Yoshida K."/>
            <person name="Fujiwara S."/>
            <person name="Wang Z.W."/>
            <person name="Zhang Y.Q."/>
            <person name="Mitsuda N."/>
            <person name="Wang M."/>
            <person name="Liu G.H."/>
            <person name="Pecoraro L."/>
            <person name="Huang H.X."/>
            <person name="Xiao X.J."/>
            <person name="Lin M."/>
            <person name="Wu X.Y."/>
            <person name="Wu W.L."/>
            <person name="Chen Y.Y."/>
            <person name="Chang S.B."/>
            <person name="Sakamoto S."/>
            <person name="Ohme-Takagi M."/>
            <person name="Yagi M."/>
            <person name="Zeng S.J."/>
            <person name="Shen C.Y."/>
            <person name="Yeh C.M."/>
            <person name="Luo Y.B."/>
            <person name="Tsai W.C."/>
            <person name="Van de Peer Y."/>
            <person name="Liu Z.J."/>
        </authorList>
    </citation>
    <scope>NUCLEOTIDE SEQUENCE [LARGE SCALE GENOMIC DNA]</scope>
    <source>
        <tissue evidence="1">The whole plant</tissue>
    </source>
</reference>
<dbReference type="EMBL" id="KZ502537">
    <property type="protein sequence ID" value="PKU76453.1"/>
    <property type="molecule type" value="Genomic_DNA"/>
</dbReference>
<accession>A0A2I0WLB9</accession>
<evidence type="ECO:0008006" key="3">
    <source>
        <dbReference type="Google" id="ProtNLM"/>
    </source>
</evidence>
<evidence type="ECO:0000313" key="1">
    <source>
        <dbReference type="EMBL" id="PKU76453.1"/>
    </source>
</evidence>
<organism evidence="1 2">
    <name type="scientific">Dendrobium catenatum</name>
    <dbReference type="NCBI Taxonomy" id="906689"/>
    <lineage>
        <taxon>Eukaryota</taxon>
        <taxon>Viridiplantae</taxon>
        <taxon>Streptophyta</taxon>
        <taxon>Embryophyta</taxon>
        <taxon>Tracheophyta</taxon>
        <taxon>Spermatophyta</taxon>
        <taxon>Magnoliopsida</taxon>
        <taxon>Liliopsida</taxon>
        <taxon>Asparagales</taxon>
        <taxon>Orchidaceae</taxon>
        <taxon>Epidendroideae</taxon>
        <taxon>Malaxideae</taxon>
        <taxon>Dendrobiinae</taxon>
        <taxon>Dendrobium</taxon>
    </lineage>
</organism>
<dbReference type="Proteomes" id="UP000233837">
    <property type="component" value="Unassembled WGS sequence"/>
</dbReference>
<dbReference type="AlphaFoldDB" id="A0A2I0WLB9"/>
<protein>
    <recommendedName>
        <fullName evidence="3">TRAM domain-containing protein</fullName>
    </recommendedName>
</protein>
<gene>
    <name evidence="1" type="ORF">MA16_Dca001056</name>
</gene>
<proteinExistence type="predicted"/>
<sequence>MAGNEGTKGHVYSGEMVTVKIIAENRGSAFLNILTNTDCNVIHELLHRLLLL</sequence>
<keyword evidence="2" id="KW-1185">Reference proteome</keyword>
<name>A0A2I0WLB9_9ASPA</name>